<dbReference type="Proteomes" id="UP000316733">
    <property type="component" value="Segment"/>
</dbReference>
<proteinExistence type="predicted"/>
<organism evidence="1 2">
    <name type="scientific">Pseudomonas phage vB_PaeM_PA5oct</name>
    <dbReference type="NCBI Taxonomy" id="2163605"/>
    <lineage>
        <taxon>Viruses</taxon>
        <taxon>Duplodnaviria</taxon>
        <taxon>Heunggongvirae</taxon>
        <taxon>Uroviricota</taxon>
        <taxon>Caudoviricetes</taxon>
        <taxon>Arenbergviridae</taxon>
        <taxon>Wroclawvirus</taxon>
        <taxon>Wroclawvirus PA5oct</taxon>
    </lineage>
</organism>
<dbReference type="EMBL" id="MK797984">
    <property type="protein sequence ID" value="QCG76128.1"/>
    <property type="molecule type" value="Genomic_DNA"/>
</dbReference>
<keyword evidence="2" id="KW-1185">Reference proteome</keyword>
<protein>
    <submittedName>
        <fullName evidence="1">Uncharacterized protein</fullName>
    </submittedName>
</protein>
<accession>A0A4Y5JTU7</accession>
<sequence length="71" mass="8554">MVKIQIPILDENKRDMMLWCSENVSPADYYIMSSYDSENYRICITFAFFEESDALMFMLYFSIPDSNIYRH</sequence>
<evidence type="ECO:0000313" key="1">
    <source>
        <dbReference type="EMBL" id="QCG76128.1"/>
    </source>
</evidence>
<name>A0A4Y5JTU7_9CAUD</name>
<reference evidence="2" key="1">
    <citation type="journal article" date="2020" name="bioRxiv">
        <title>Integrative omics analysis of Pseudomonas aeruginosa virus PA5oct highlights the molecular complexity of jumbo phages.</title>
        <authorList>
            <person name="Lood C."/>
            <person name="Danis-Wlodarczyk K."/>
            <person name="Blasdel B.G."/>
            <person name="Jang H.B."/>
            <person name="Vandenheuvel D."/>
            <person name="Briers Y."/>
            <person name="Noben J.-P."/>
            <person name="van Noort V."/>
            <person name="Drulis-Kawa Z."/>
            <person name="Lavigne R."/>
        </authorList>
    </citation>
    <scope>NUCLEOTIDE SEQUENCE [LARGE SCALE GENOMIC DNA]</scope>
</reference>
<gene>
    <name evidence="1" type="ORF">EST35_0247</name>
</gene>
<evidence type="ECO:0000313" key="2">
    <source>
        <dbReference type="Proteomes" id="UP000316733"/>
    </source>
</evidence>